<proteinExistence type="predicted"/>
<evidence type="ECO:0000313" key="2">
    <source>
        <dbReference type="Proteomes" id="UP001320159"/>
    </source>
</evidence>
<evidence type="ECO:0000313" key="1">
    <source>
        <dbReference type="EMBL" id="MCD1294652.1"/>
    </source>
</evidence>
<reference evidence="1 2" key="1">
    <citation type="submission" date="2017-11" db="EMBL/GenBank/DDBJ databases">
        <title>Isolation and Characterization of Family Methanocellaceae Species from Potential Methane Hydrate Area Offshore Southwestern Taiwan.</title>
        <authorList>
            <person name="Zhang W.-L."/>
            <person name="Chen W.-C."/>
            <person name="Lai M.-C."/>
            <person name="Chen S.-C."/>
        </authorList>
    </citation>
    <scope>NUCLEOTIDE SEQUENCE [LARGE SCALE GENOMIC DNA]</scope>
    <source>
        <strain evidence="1 2">CWC-04</strain>
    </source>
</reference>
<gene>
    <name evidence="1" type="ORF">CUJ83_06520</name>
</gene>
<sequence>MPCNYRRLDILIIIIILTSFLLMPVASAEENNIPAAGSPDLYSIERYQLPENVTAVDAMTVDAQGNVWFADSSMPCLFRFDPVQRSFNGYMMPPADNTRITGLYADDAGSVWYADRDGNRVGRFSIPDERFYTYNFPVDIKPTDVVYLNGFLWIACKDELGRLDISSKFLVDHWVSKRSSDLFELQADNESNIWFIEYSAGKVGAYLKAYNGVAEYDIPAEDPYPTSMALDSKRRLWFSESGPDRLGMFDTSTEQFAEYDMPAIGKKPVINRLTVDGNDHVWLTDVENSRLIKFFPDIQRFAVLELSTENSYPTLIEYDGKGIIWFIESGSKVLAKLHASPEYGLSDLVPLPTVTPEPSPSPTVSPTVTPGFEFVAALLALLVALRKRS</sequence>
<dbReference type="SUPFAM" id="SSF101898">
    <property type="entry name" value="NHL repeat"/>
    <property type="match status" value="1"/>
</dbReference>
<accession>A0AAP2RCM3</accession>
<comment type="caution">
    <text evidence="1">The sequence shown here is derived from an EMBL/GenBank/DDBJ whole genome shotgun (WGS) entry which is preliminary data.</text>
</comment>
<dbReference type="Gene3D" id="2.130.10.10">
    <property type="entry name" value="YVTN repeat-like/Quinoprotein amine dehydrogenase"/>
    <property type="match status" value="2"/>
</dbReference>
<dbReference type="InterPro" id="IPR051344">
    <property type="entry name" value="Vgb"/>
</dbReference>
<dbReference type="GO" id="GO:0016829">
    <property type="term" value="F:lyase activity"/>
    <property type="evidence" value="ECO:0007669"/>
    <property type="project" value="UniProtKB-KW"/>
</dbReference>
<dbReference type="PANTHER" id="PTHR40274:SF3">
    <property type="entry name" value="VIRGINIAMYCIN B LYASE"/>
    <property type="match status" value="1"/>
</dbReference>
<name>A0AAP2RCM3_9EURY</name>
<dbReference type="PANTHER" id="PTHR40274">
    <property type="entry name" value="VIRGINIAMYCIN B LYASE"/>
    <property type="match status" value="1"/>
</dbReference>
<organism evidence="1 2">
    <name type="scientific">Methanooceanicella nereidis</name>
    <dbReference type="NCBI Taxonomy" id="2052831"/>
    <lineage>
        <taxon>Archaea</taxon>
        <taxon>Methanobacteriati</taxon>
        <taxon>Methanobacteriota</taxon>
        <taxon>Stenosarchaea group</taxon>
        <taxon>Methanomicrobia</taxon>
        <taxon>Methanocellales</taxon>
        <taxon>Methanocellaceae</taxon>
        <taxon>Methanooceanicella</taxon>
    </lineage>
</organism>
<dbReference type="AlphaFoldDB" id="A0AAP2RCM3"/>
<keyword evidence="1" id="KW-0456">Lyase</keyword>
<dbReference type="InterPro" id="IPR015943">
    <property type="entry name" value="WD40/YVTN_repeat-like_dom_sf"/>
</dbReference>
<dbReference type="EMBL" id="PGCK01000004">
    <property type="protein sequence ID" value="MCD1294652.1"/>
    <property type="molecule type" value="Genomic_DNA"/>
</dbReference>
<dbReference type="Pfam" id="PF24684">
    <property type="entry name" value="Vgb_lyase"/>
    <property type="match status" value="1"/>
</dbReference>
<dbReference type="Proteomes" id="UP001320159">
    <property type="component" value="Unassembled WGS sequence"/>
</dbReference>
<keyword evidence="2" id="KW-1185">Reference proteome</keyword>
<protein>
    <submittedName>
        <fullName evidence="1">Lyase</fullName>
    </submittedName>
</protein>